<gene>
    <name evidence="1" type="ORF">DEO72_LG11g1362</name>
</gene>
<organism evidence="1 2">
    <name type="scientific">Vigna unguiculata</name>
    <name type="common">Cowpea</name>
    <dbReference type="NCBI Taxonomy" id="3917"/>
    <lineage>
        <taxon>Eukaryota</taxon>
        <taxon>Viridiplantae</taxon>
        <taxon>Streptophyta</taxon>
        <taxon>Embryophyta</taxon>
        <taxon>Tracheophyta</taxon>
        <taxon>Spermatophyta</taxon>
        <taxon>Magnoliopsida</taxon>
        <taxon>eudicotyledons</taxon>
        <taxon>Gunneridae</taxon>
        <taxon>Pentapetalae</taxon>
        <taxon>rosids</taxon>
        <taxon>fabids</taxon>
        <taxon>Fabales</taxon>
        <taxon>Fabaceae</taxon>
        <taxon>Papilionoideae</taxon>
        <taxon>50 kb inversion clade</taxon>
        <taxon>NPAAA clade</taxon>
        <taxon>indigoferoid/millettioid clade</taxon>
        <taxon>Phaseoleae</taxon>
        <taxon>Vigna</taxon>
    </lineage>
</organism>
<name>A0A4D6NMX0_VIGUN</name>
<proteinExistence type="predicted"/>
<evidence type="ECO:0000313" key="1">
    <source>
        <dbReference type="EMBL" id="QCE14362.1"/>
    </source>
</evidence>
<protein>
    <submittedName>
        <fullName evidence="1">Uncharacterized protein</fullName>
    </submittedName>
</protein>
<dbReference type="Proteomes" id="UP000501690">
    <property type="component" value="Linkage Group LG11"/>
</dbReference>
<accession>A0A4D6NMX0</accession>
<keyword evidence="2" id="KW-1185">Reference proteome</keyword>
<sequence length="380" mass="41860">MERAREDLTFSPAKRVTTMEKTQLQVHGDTVVADSNCPQREEVGPMDETHLDGGAGVACLSSWSATVATSRRKRDDGDCIFCVEYSRSARKDVVSDERTVVVVAGRMEKTKTSRTKPPGRLFIAARQRMQRTPILGSWEGTAWQRRELVLAILVYSGFRAYKNSRVECWDSIGYDSKLDTAGTDEESRRRKNGEVRGVGKNLEIPRWYAPPGGTGFAARRRRKHYNQEATVTEVPGGGSNTARRDLERVEYLRRCAPGGVKHVIFLELWLGIASLELWLGMADEHEEPLSCGSGWRVLLVSPYLRVRGDDRVRGTREQLLLMQVAQVTLSRGEGNGDGVSDEGAMRDYFLTSAAVVGCGSGGHGGGGCGVGWCGRESKGD</sequence>
<dbReference type="EMBL" id="CP039355">
    <property type="protein sequence ID" value="QCE14362.1"/>
    <property type="molecule type" value="Genomic_DNA"/>
</dbReference>
<reference evidence="1 2" key="1">
    <citation type="submission" date="2019-04" db="EMBL/GenBank/DDBJ databases">
        <title>An improved genome assembly and genetic linkage map for asparagus bean, Vigna unguiculata ssp. sesquipedialis.</title>
        <authorList>
            <person name="Xia Q."/>
            <person name="Zhang R."/>
            <person name="Dong Y."/>
        </authorList>
    </citation>
    <scope>NUCLEOTIDE SEQUENCE [LARGE SCALE GENOMIC DNA]</scope>
    <source>
        <tissue evidence="1">Leaf</tissue>
    </source>
</reference>
<dbReference type="AlphaFoldDB" id="A0A4D6NMX0"/>
<evidence type="ECO:0000313" key="2">
    <source>
        <dbReference type="Proteomes" id="UP000501690"/>
    </source>
</evidence>